<accession>A0A1F5EVS9</accession>
<evidence type="ECO:0000313" key="3">
    <source>
        <dbReference type="Proteomes" id="UP000177979"/>
    </source>
</evidence>
<name>A0A1F5EVS9_9BACT</name>
<dbReference type="AlphaFoldDB" id="A0A1F5EVS9"/>
<dbReference type="Proteomes" id="UP000177979">
    <property type="component" value="Unassembled WGS sequence"/>
</dbReference>
<organism evidence="2 3">
    <name type="scientific">Candidatus Collierbacteria bacterium RIFCSPHIGHO2_01_FULL_50_25</name>
    <dbReference type="NCBI Taxonomy" id="1817722"/>
    <lineage>
        <taxon>Bacteria</taxon>
        <taxon>Candidatus Collieribacteriota</taxon>
    </lineage>
</organism>
<reference evidence="2 3" key="1">
    <citation type="journal article" date="2016" name="Nat. Commun.">
        <title>Thousands of microbial genomes shed light on interconnected biogeochemical processes in an aquifer system.</title>
        <authorList>
            <person name="Anantharaman K."/>
            <person name="Brown C.T."/>
            <person name="Hug L.A."/>
            <person name="Sharon I."/>
            <person name="Castelle C.J."/>
            <person name="Probst A.J."/>
            <person name="Thomas B.C."/>
            <person name="Singh A."/>
            <person name="Wilkins M.J."/>
            <person name="Karaoz U."/>
            <person name="Brodie E.L."/>
            <person name="Williams K.H."/>
            <person name="Hubbard S.S."/>
            <person name="Banfield J.F."/>
        </authorList>
    </citation>
    <scope>NUCLEOTIDE SEQUENCE [LARGE SCALE GENOMIC DNA]</scope>
</reference>
<dbReference type="STRING" id="1817722.A2703_00815"/>
<dbReference type="EMBL" id="MFAG01000038">
    <property type="protein sequence ID" value="OGD71254.1"/>
    <property type="molecule type" value="Genomic_DNA"/>
</dbReference>
<proteinExistence type="predicted"/>
<protein>
    <submittedName>
        <fullName evidence="2">Uncharacterized protein</fullName>
    </submittedName>
</protein>
<evidence type="ECO:0000256" key="1">
    <source>
        <dbReference type="SAM" id="MobiDB-lite"/>
    </source>
</evidence>
<gene>
    <name evidence="2" type="ORF">A2703_00815</name>
</gene>
<comment type="caution">
    <text evidence="2">The sequence shown here is derived from an EMBL/GenBank/DDBJ whole genome shotgun (WGS) entry which is preliminary data.</text>
</comment>
<feature type="region of interest" description="Disordered" evidence="1">
    <location>
        <begin position="129"/>
        <end position="152"/>
    </location>
</feature>
<evidence type="ECO:0000313" key="2">
    <source>
        <dbReference type="EMBL" id="OGD71254.1"/>
    </source>
</evidence>
<sequence length="152" mass="17002">MMKRIISILKWFLPAVFLAAIGGKLVAYSHEQEKQFLQGYQTYEAATAALVVGDSKTAYVLFLQSSYELADPKLKAKALYEAANTGWVGGLADYHTLVALYKQSLRYDPGFYEAAFNLEYLYWLKTNSPEEIPQPEPGPEPGREEVTPNGDV</sequence>